<evidence type="ECO:0000313" key="6">
    <source>
        <dbReference type="EMBL" id="KAA2379530.1"/>
    </source>
</evidence>
<dbReference type="AlphaFoldDB" id="A0A1Y3QZH0"/>
<protein>
    <submittedName>
        <fullName evidence="7">Adenosine kinase</fullName>
    </submittedName>
</protein>
<keyword evidence="3 4" id="KW-0418">Kinase</keyword>
<dbReference type="GO" id="GO:0016301">
    <property type="term" value="F:kinase activity"/>
    <property type="evidence" value="ECO:0007669"/>
    <property type="project" value="UniProtKB-KW"/>
</dbReference>
<dbReference type="PRINTS" id="PR00990">
    <property type="entry name" value="RIBOKINASE"/>
</dbReference>
<dbReference type="InterPro" id="IPR029056">
    <property type="entry name" value="Ribokinase-like"/>
</dbReference>
<evidence type="ECO:0000313" key="8">
    <source>
        <dbReference type="Proteomes" id="UP000195772"/>
    </source>
</evidence>
<name>A0A1Y3QZH0_9BACT</name>
<dbReference type="InterPro" id="IPR052700">
    <property type="entry name" value="Carb_kinase_PfkB-like"/>
</dbReference>
<evidence type="ECO:0000256" key="1">
    <source>
        <dbReference type="ARBA" id="ARBA00010688"/>
    </source>
</evidence>
<dbReference type="EMBL" id="NFHB01000001">
    <property type="protein sequence ID" value="OUN05074.1"/>
    <property type="molecule type" value="Genomic_DNA"/>
</dbReference>
<dbReference type="Gene3D" id="3.40.1190.20">
    <property type="match status" value="1"/>
</dbReference>
<dbReference type="PANTHER" id="PTHR43320:SF3">
    <property type="entry name" value="CARBOHYDRATE KINASE PFKB DOMAIN-CONTAINING PROTEIN"/>
    <property type="match status" value="1"/>
</dbReference>
<evidence type="ECO:0000256" key="4">
    <source>
        <dbReference type="RuleBase" id="RU003704"/>
    </source>
</evidence>
<sequence length="333" mass="35683">MKRVIGIGNALTDMLVNLESDSVLGRFKLAKGSMSLVDTKLQTEISKSVAGLPYSLSLGGSAGNTIRAMAKLGCQVGFIGKVGQDTTGDFFVQALENLGVEPVIFRGSKRSGKCVSLISPDGERTMVTYLGAALELTAAEIDPAIFDGYDCLYIEGYIVQDHDLIRMAARTAKECGLKVAIDLASFNIVAENLEFLRNLVRDYVDIVFANEDEAKTFACEAEPLNALQCISEMCELAVVKIGIKGAMIKHGDEVVHVGILAAAKRVDTTGAGDFYAAGFLAGLCENLSLRQCGTIGAITAGKVIEVVGTTFGEEAWEDISRLVNKVRNEKYLF</sequence>
<dbReference type="eggNOG" id="COG0524">
    <property type="taxonomic scope" value="Bacteria"/>
</dbReference>
<evidence type="ECO:0000256" key="2">
    <source>
        <dbReference type="ARBA" id="ARBA00022679"/>
    </source>
</evidence>
<keyword evidence="2 4" id="KW-0808">Transferase</keyword>
<evidence type="ECO:0000313" key="9">
    <source>
        <dbReference type="Proteomes" id="UP000322940"/>
    </source>
</evidence>
<comment type="similarity">
    <text evidence="1 4">Belongs to the carbohydrate kinase PfkB family.</text>
</comment>
<organism evidence="7 8">
    <name type="scientific">Alistipes onderdonkii</name>
    <dbReference type="NCBI Taxonomy" id="328813"/>
    <lineage>
        <taxon>Bacteria</taxon>
        <taxon>Pseudomonadati</taxon>
        <taxon>Bacteroidota</taxon>
        <taxon>Bacteroidia</taxon>
        <taxon>Bacteroidales</taxon>
        <taxon>Rikenellaceae</taxon>
        <taxon>Alistipes</taxon>
    </lineage>
</organism>
<feature type="domain" description="Carbohydrate kinase PfkB" evidence="5">
    <location>
        <begin position="54"/>
        <end position="314"/>
    </location>
</feature>
<dbReference type="EMBL" id="VVXH01000004">
    <property type="protein sequence ID" value="KAA2379530.1"/>
    <property type="molecule type" value="Genomic_DNA"/>
</dbReference>
<dbReference type="OrthoDB" id="9813569at2"/>
<evidence type="ECO:0000259" key="5">
    <source>
        <dbReference type="Pfam" id="PF00294"/>
    </source>
</evidence>
<dbReference type="Pfam" id="PF00294">
    <property type="entry name" value="PfkB"/>
    <property type="match status" value="1"/>
</dbReference>
<gene>
    <name evidence="7" type="ORF">B5G41_01890</name>
    <name evidence="6" type="ORF">F2Y10_05010</name>
</gene>
<reference evidence="8" key="1">
    <citation type="submission" date="2017-04" db="EMBL/GenBank/DDBJ databases">
        <title>Function of individual gut microbiota members based on whole genome sequencing of pure cultures obtained from chicken caecum.</title>
        <authorList>
            <person name="Medvecky M."/>
            <person name="Cejkova D."/>
            <person name="Polansky O."/>
            <person name="Karasova D."/>
            <person name="Kubasova T."/>
            <person name="Cizek A."/>
            <person name="Rychlik I."/>
        </authorList>
    </citation>
    <scope>NUCLEOTIDE SEQUENCE [LARGE SCALE GENOMIC DNA]</scope>
    <source>
        <strain evidence="8">An90</strain>
    </source>
</reference>
<dbReference type="PROSITE" id="PS00584">
    <property type="entry name" value="PFKB_KINASES_2"/>
    <property type="match status" value="1"/>
</dbReference>
<dbReference type="CDD" id="cd01168">
    <property type="entry name" value="adenosine_kinase"/>
    <property type="match status" value="1"/>
</dbReference>
<proteinExistence type="inferred from homology"/>
<dbReference type="InterPro" id="IPR002173">
    <property type="entry name" value="Carboh/pur_kinase_PfkB_CS"/>
</dbReference>
<dbReference type="SUPFAM" id="SSF53613">
    <property type="entry name" value="Ribokinase-like"/>
    <property type="match status" value="1"/>
</dbReference>
<dbReference type="Proteomes" id="UP000322940">
    <property type="component" value="Unassembled WGS sequence"/>
</dbReference>
<evidence type="ECO:0000256" key="3">
    <source>
        <dbReference type="ARBA" id="ARBA00022777"/>
    </source>
</evidence>
<dbReference type="Proteomes" id="UP000195772">
    <property type="component" value="Unassembled WGS sequence"/>
</dbReference>
<evidence type="ECO:0000313" key="7">
    <source>
        <dbReference type="EMBL" id="OUN05074.1"/>
    </source>
</evidence>
<dbReference type="PANTHER" id="PTHR43320">
    <property type="entry name" value="SUGAR KINASE"/>
    <property type="match status" value="1"/>
</dbReference>
<accession>A0A1Y3QZH0</accession>
<dbReference type="RefSeq" id="WP_018696613.1">
    <property type="nucleotide sequence ID" value="NZ_AP025562.1"/>
</dbReference>
<comment type="caution">
    <text evidence="7">The sequence shown here is derived from an EMBL/GenBank/DDBJ whole genome shotgun (WGS) entry which is preliminary data.</text>
</comment>
<reference evidence="6 9" key="3">
    <citation type="journal article" date="2019" name="Nat. Med.">
        <title>A library of human gut bacterial isolates paired with longitudinal multiomics data enables mechanistic microbiome research.</title>
        <authorList>
            <person name="Poyet M."/>
            <person name="Groussin M."/>
            <person name="Gibbons S.M."/>
            <person name="Avila-Pacheco J."/>
            <person name="Jiang X."/>
            <person name="Kearney S.M."/>
            <person name="Perrotta A.R."/>
            <person name="Berdy B."/>
            <person name="Zhao S."/>
            <person name="Lieberman T.D."/>
            <person name="Swanson P.K."/>
            <person name="Smith M."/>
            <person name="Roesemann S."/>
            <person name="Alexander J.E."/>
            <person name="Rich S.A."/>
            <person name="Livny J."/>
            <person name="Vlamakis H."/>
            <person name="Clish C."/>
            <person name="Bullock K."/>
            <person name="Deik A."/>
            <person name="Scott J."/>
            <person name="Pierce K.A."/>
            <person name="Xavier R.J."/>
            <person name="Alm E.J."/>
        </authorList>
    </citation>
    <scope>NUCLEOTIDE SEQUENCE [LARGE SCALE GENOMIC DNA]</scope>
    <source>
        <strain evidence="6 9">BIOML-A266</strain>
    </source>
</reference>
<dbReference type="InterPro" id="IPR002139">
    <property type="entry name" value="Ribo/fructo_kinase"/>
</dbReference>
<dbReference type="InterPro" id="IPR011611">
    <property type="entry name" value="PfkB_dom"/>
</dbReference>
<reference evidence="7" key="2">
    <citation type="journal article" date="2018" name="BMC Genomics">
        <title>Whole genome sequencing and function prediction of 133 gut anaerobes isolated from chicken caecum in pure cultures.</title>
        <authorList>
            <person name="Medvecky M."/>
            <person name="Cejkova D."/>
            <person name="Polansky O."/>
            <person name="Karasova D."/>
            <person name="Kubasova T."/>
            <person name="Cizek A."/>
            <person name="Rychlik I."/>
        </authorList>
    </citation>
    <scope>NUCLEOTIDE SEQUENCE</scope>
    <source>
        <strain evidence="7">An90</strain>
    </source>
</reference>